<dbReference type="Pfam" id="PF19304">
    <property type="entry name" value="PGDH_inter"/>
    <property type="match status" value="1"/>
</dbReference>
<evidence type="ECO:0000256" key="8">
    <source>
        <dbReference type="ARBA" id="ARBA00023299"/>
    </source>
</evidence>
<dbReference type="CDD" id="cd12173">
    <property type="entry name" value="PGDH_4"/>
    <property type="match status" value="1"/>
</dbReference>
<dbReference type="FunFam" id="3.40.50.720:FF:000021">
    <property type="entry name" value="D-3-phosphoglycerate dehydrogenase"/>
    <property type="match status" value="1"/>
</dbReference>
<evidence type="ECO:0000256" key="2">
    <source>
        <dbReference type="ARBA" id="ARBA00005854"/>
    </source>
</evidence>
<dbReference type="Pfam" id="PF00389">
    <property type="entry name" value="2-Hacid_dh"/>
    <property type="match status" value="1"/>
</dbReference>
<gene>
    <name evidence="12" type="ORF">NW755_003807</name>
</gene>
<evidence type="ECO:0000256" key="5">
    <source>
        <dbReference type="ARBA" id="ARBA00022990"/>
    </source>
</evidence>
<dbReference type="InterPro" id="IPR029009">
    <property type="entry name" value="ASB_dom_sf"/>
</dbReference>
<sequence length="568" mass="60060">MAPIATIDTPSNGTSNRPRILVPEKVSPDGLALLTPHFDVDNRKGLSPAELVSLIPNYHGLIVRSETQVTADVLQAGRKLRVVARAGVGVDNIDVPAATTQGIIVVNSPSGNIIAAAEHTIALLLATARNIGQADSSVKAGRWDRSKLVGSEASSKTLGIIGLGKVGMNVARMAKGLGMTVVAVDPYASADMARQAGVKLVSGLQELLPIVDFLTIHTPLLATTLDMIGEEELKKMKKTARVLNVARGGVYNEAALIKGLDEGWIAGAGIDVWSTEPLAPDSIAAQLSKHPKVVATPHLGASTIEAQENVSMDVCTQVLEILRGGLPTSAVNAPIIMPEEYRKLQPSVKLVEKMGRLYTQHFVRHKGGMMGGRRFELIYHGDLASMSNTKPLFAALVKGLVSSFSDSHVNIVNATLIAKEKGIVISETHSGDSQSTYANLVTLRSYQTGSSREQVIEGYASDERVFISKLGRFNGVFTAEGTLIILHNYDEPGKIGGVGTVLGMHGINIKSMQVASLDPEASKGAETPPDPKGDEALMILGVLGPVSNDVLEGLKNSEGVLDVSLVQL</sequence>
<dbReference type="SUPFAM" id="SSF52283">
    <property type="entry name" value="Formate/glycerate dehydrogenase catalytic domain-like"/>
    <property type="match status" value="1"/>
</dbReference>
<dbReference type="InterPro" id="IPR006140">
    <property type="entry name" value="D-isomer_DH_NAD-bd"/>
</dbReference>
<feature type="domain" description="ACT" evidence="11">
    <location>
        <begin position="483"/>
        <end position="568"/>
    </location>
</feature>
<evidence type="ECO:0000313" key="13">
    <source>
        <dbReference type="Proteomes" id="UP001152087"/>
    </source>
</evidence>
<dbReference type="InterPro" id="IPR045865">
    <property type="entry name" value="ACT-like_dom_sf"/>
</dbReference>
<evidence type="ECO:0000256" key="3">
    <source>
        <dbReference type="ARBA" id="ARBA00011881"/>
    </source>
</evidence>
<evidence type="ECO:0000256" key="9">
    <source>
        <dbReference type="ARBA" id="ARBA00048731"/>
    </source>
</evidence>
<dbReference type="Pfam" id="PF02826">
    <property type="entry name" value="2-Hacid_dh_C"/>
    <property type="match status" value="1"/>
</dbReference>
<accession>A0A9W8RDG2</accession>
<dbReference type="NCBIfam" id="TIGR01327">
    <property type="entry name" value="PGDH"/>
    <property type="match status" value="1"/>
</dbReference>
<dbReference type="GO" id="GO:0006564">
    <property type="term" value="P:L-serine biosynthetic process"/>
    <property type="evidence" value="ECO:0007669"/>
    <property type="project" value="UniProtKB-KW"/>
</dbReference>
<dbReference type="Gene3D" id="3.30.1330.90">
    <property type="entry name" value="D-3-phosphoglycerate dehydrogenase, domain 3"/>
    <property type="match status" value="1"/>
</dbReference>
<dbReference type="InterPro" id="IPR045626">
    <property type="entry name" value="PGDH_ASB_dom"/>
</dbReference>
<comment type="similarity">
    <text evidence="2 10">Belongs to the D-isomer specific 2-hydroxyacid dehydrogenase family.</text>
</comment>
<dbReference type="InterPro" id="IPR036291">
    <property type="entry name" value="NAD(P)-bd_dom_sf"/>
</dbReference>
<dbReference type="EC" id="1.1.1.95" evidence="10"/>
<dbReference type="Gene3D" id="3.30.70.260">
    <property type="match status" value="1"/>
</dbReference>
<dbReference type="GO" id="GO:0051287">
    <property type="term" value="F:NAD binding"/>
    <property type="evidence" value="ECO:0007669"/>
    <property type="project" value="UniProtKB-UniRule"/>
</dbReference>
<dbReference type="InterPro" id="IPR002912">
    <property type="entry name" value="ACT_dom"/>
</dbReference>
<evidence type="ECO:0000256" key="1">
    <source>
        <dbReference type="ARBA" id="ARBA00005216"/>
    </source>
</evidence>
<dbReference type="GO" id="GO:0004617">
    <property type="term" value="F:phosphoglycerate dehydrogenase activity"/>
    <property type="evidence" value="ECO:0007669"/>
    <property type="project" value="UniProtKB-EC"/>
</dbReference>
<comment type="pathway">
    <text evidence="1 10">Amino-acid biosynthesis; L-serine biosynthesis; L-serine from 3-phospho-D-glycerate: step 1/3.</text>
</comment>
<evidence type="ECO:0000256" key="10">
    <source>
        <dbReference type="RuleBase" id="RU363003"/>
    </source>
</evidence>
<evidence type="ECO:0000256" key="4">
    <source>
        <dbReference type="ARBA" id="ARBA00022553"/>
    </source>
</evidence>
<dbReference type="CDD" id="cd04902">
    <property type="entry name" value="ACT_3PGDH-xct"/>
    <property type="match status" value="1"/>
</dbReference>
<dbReference type="FunFam" id="3.30.1330.90:FF:000003">
    <property type="entry name" value="D-3-phosphoglycerate dehydrogenase"/>
    <property type="match status" value="1"/>
</dbReference>
<evidence type="ECO:0000256" key="7">
    <source>
        <dbReference type="ARBA" id="ARBA00023027"/>
    </source>
</evidence>
<keyword evidence="13" id="KW-1185">Reference proteome</keyword>
<dbReference type="AlphaFoldDB" id="A0A9W8RDG2"/>
<evidence type="ECO:0000313" key="12">
    <source>
        <dbReference type="EMBL" id="KAJ4192660.1"/>
    </source>
</evidence>
<protein>
    <recommendedName>
        <fullName evidence="10">D-3-phosphoglycerate dehydrogenase</fullName>
        <ecNumber evidence="10">1.1.1.95</ecNumber>
    </recommendedName>
</protein>
<dbReference type="PANTHER" id="PTHR42938:SF22">
    <property type="entry name" value="D-3-PHOSPHOGLYCERATE DEHYDROGENASE"/>
    <property type="match status" value="1"/>
</dbReference>
<dbReference type="Proteomes" id="UP001152087">
    <property type="component" value="Unassembled WGS sequence"/>
</dbReference>
<dbReference type="SUPFAM" id="SSF51735">
    <property type="entry name" value="NAD(P)-binding Rossmann-fold domains"/>
    <property type="match status" value="1"/>
</dbReference>
<keyword evidence="4" id="KW-0597">Phosphoprotein</keyword>
<dbReference type="InterPro" id="IPR006236">
    <property type="entry name" value="PGDH"/>
</dbReference>
<dbReference type="InterPro" id="IPR006139">
    <property type="entry name" value="D-isomer_2_OHA_DH_cat_dom"/>
</dbReference>
<comment type="caution">
    <text evidence="12">The sequence shown here is derived from an EMBL/GenBank/DDBJ whole genome shotgun (WGS) entry which is preliminary data.</text>
</comment>
<keyword evidence="7 10" id="KW-0520">NAD</keyword>
<dbReference type="EMBL" id="JAOQAV010000007">
    <property type="protein sequence ID" value="KAJ4192660.1"/>
    <property type="molecule type" value="Genomic_DNA"/>
</dbReference>
<keyword evidence="5" id="KW-0007">Acetylation</keyword>
<evidence type="ECO:0000259" key="11">
    <source>
        <dbReference type="PROSITE" id="PS51671"/>
    </source>
</evidence>
<keyword evidence="8 10" id="KW-0718">Serine biosynthesis</keyword>
<keyword evidence="6 10" id="KW-0560">Oxidoreductase</keyword>
<dbReference type="SUPFAM" id="SSF55021">
    <property type="entry name" value="ACT-like"/>
    <property type="match status" value="1"/>
</dbReference>
<evidence type="ECO:0000256" key="6">
    <source>
        <dbReference type="ARBA" id="ARBA00023002"/>
    </source>
</evidence>
<comment type="catalytic activity">
    <reaction evidence="9 10">
        <text>(2R)-3-phosphoglycerate + NAD(+) = 3-phosphooxypyruvate + NADH + H(+)</text>
        <dbReference type="Rhea" id="RHEA:12641"/>
        <dbReference type="ChEBI" id="CHEBI:15378"/>
        <dbReference type="ChEBI" id="CHEBI:18110"/>
        <dbReference type="ChEBI" id="CHEBI:57540"/>
        <dbReference type="ChEBI" id="CHEBI:57945"/>
        <dbReference type="ChEBI" id="CHEBI:58272"/>
        <dbReference type="EC" id="1.1.1.95"/>
    </reaction>
</comment>
<dbReference type="PROSITE" id="PS51671">
    <property type="entry name" value="ACT"/>
    <property type="match status" value="1"/>
</dbReference>
<dbReference type="Gene3D" id="3.40.50.720">
    <property type="entry name" value="NAD(P)-binding Rossmann-like Domain"/>
    <property type="match status" value="2"/>
</dbReference>
<reference evidence="12" key="1">
    <citation type="submission" date="2022-09" db="EMBL/GenBank/DDBJ databases">
        <title>Fusarium specimens isolated from Avocado Roots.</title>
        <authorList>
            <person name="Stajich J."/>
            <person name="Roper C."/>
            <person name="Heimlech-Rivalta G."/>
        </authorList>
    </citation>
    <scope>NUCLEOTIDE SEQUENCE</scope>
    <source>
        <strain evidence="12">A02</strain>
    </source>
</reference>
<proteinExistence type="inferred from homology"/>
<dbReference type="PANTHER" id="PTHR42938">
    <property type="entry name" value="FORMATE DEHYDROGENASE 1"/>
    <property type="match status" value="1"/>
</dbReference>
<organism evidence="12 13">
    <name type="scientific">Fusarium falciforme</name>
    <dbReference type="NCBI Taxonomy" id="195108"/>
    <lineage>
        <taxon>Eukaryota</taxon>
        <taxon>Fungi</taxon>
        <taxon>Dikarya</taxon>
        <taxon>Ascomycota</taxon>
        <taxon>Pezizomycotina</taxon>
        <taxon>Sordariomycetes</taxon>
        <taxon>Hypocreomycetidae</taxon>
        <taxon>Hypocreales</taxon>
        <taxon>Nectriaceae</taxon>
        <taxon>Fusarium</taxon>
        <taxon>Fusarium solani species complex</taxon>
    </lineage>
</organism>
<keyword evidence="10" id="KW-0028">Amino-acid biosynthesis</keyword>
<dbReference type="SUPFAM" id="SSF143548">
    <property type="entry name" value="Serine metabolism enzymes domain"/>
    <property type="match status" value="1"/>
</dbReference>
<comment type="subunit">
    <text evidence="3">Homotetramer.</text>
</comment>
<name>A0A9W8RDG2_9HYPO</name>